<accession>A0ABQ3IF84</accession>
<evidence type="ECO:0000313" key="2">
    <source>
        <dbReference type="EMBL" id="GHE78950.1"/>
    </source>
</evidence>
<dbReference type="InterPro" id="IPR000073">
    <property type="entry name" value="AB_hydrolase_1"/>
</dbReference>
<dbReference type="EMBL" id="BNAU01000001">
    <property type="protein sequence ID" value="GHE78950.1"/>
    <property type="molecule type" value="Genomic_DNA"/>
</dbReference>
<dbReference type="InterPro" id="IPR050471">
    <property type="entry name" value="AB_hydrolase"/>
</dbReference>
<proteinExistence type="predicted"/>
<organism evidence="2 3">
    <name type="scientific">Amycolatopsis deserti</name>
    <dbReference type="NCBI Taxonomy" id="185696"/>
    <lineage>
        <taxon>Bacteria</taxon>
        <taxon>Bacillati</taxon>
        <taxon>Actinomycetota</taxon>
        <taxon>Actinomycetes</taxon>
        <taxon>Pseudonocardiales</taxon>
        <taxon>Pseudonocardiaceae</taxon>
        <taxon>Amycolatopsis</taxon>
    </lineage>
</organism>
<dbReference type="InterPro" id="IPR029058">
    <property type="entry name" value="AB_hydrolase_fold"/>
</dbReference>
<keyword evidence="2" id="KW-0378">Hydrolase</keyword>
<dbReference type="PANTHER" id="PTHR43433:SF5">
    <property type="entry name" value="AB HYDROLASE-1 DOMAIN-CONTAINING PROTEIN"/>
    <property type="match status" value="1"/>
</dbReference>
<gene>
    <name evidence="2" type="ORF">GCM10017786_05880</name>
</gene>
<dbReference type="GO" id="GO:0016787">
    <property type="term" value="F:hydrolase activity"/>
    <property type="evidence" value="ECO:0007669"/>
    <property type="project" value="UniProtKB-KW"/>
</dbReference>
<dbReference type="RefSeq" id="WP_191242916.1">
    <property type="nucleotide sequence ID" value="NZ_BNAU01000001.1"/>
</dbReference>
<sequence length="258" mass="27966">MTDQVIAADGTALAVQRRGTGRPLVLLAGQANDHTWWDSTRADFHPAHSTITMDYRGTGASGKPDVPYSTQLFADDVVAVLDGLGIERADVYGTSMGGRVAQWLAIRHPERVGRLVLGCASPGGRHAVERSAEVRRALLRPDAAETLADLMYTPGWRTTHPGPYRTLGDPSMPAHARKYHLRASNEHDAWDALPRITAPTLVLHGADDQLTPAVNATLLAERIPGARVHVFPGARHAYFEECRPEASHLVADFLAQPA</sequence>
<comment type="caution">
    <text evidence="2">The sequence shown here is derived from an EMBL/GenBank/DDBJ whole genome shotgun (WGS) entry which is preliminary data.</text>
</comment>
<name>A0ABQ3IF84_9PSEU</name>
<dbReference type="PANTHER" id="PTHR43433">
    <property type="entry name" value="HYDROLASE, ALPHA/BETA FOLD FAMILY PROTEIN"/>
    <property type="match status" value="1"/>
</dbReference>
<evidence type="ECO:0000313" key="3">
    <source>
        <dbReference type="Proteomes" id="UP000605897"/>
    </source>
</evidence>
<evidence type="ECO:0000259" key="1">
    <source>
        <dbReference type="Pfam" id="PF00561"/>
    </source>
</evidence>
<dbReference type="Pfam" id="PF00561">
    <property type="entry name" value="Abhydrolase_1"/>
    <property type="match status" value="1"/>
</dbReference>
<keyword evidence="3" id="KW-1185">Reference proteome</keyword>
<dbReference type="SUPFAM" id="SSF53474">
    <property type="entry name" value="alpha/beta-Hydrolases"/>
    <property type="match status" value="1"/>
</dbReference>
<dbReference type="Proteomes" id="UP000605897">
    <property type="component" value="Unassembled WGS sequence"/>
</dbReference>
<reference evidence="3" key="1">
    <citation type="journal article" date="2019" name="Int. J. Syst. Evol. Microbiol.">
        <title>The Global Catalogue of Microorganisms (GCM) 10K type strain sequencing project: providing services to taxonomists for standard genome sequencing and annotation.</title>
        <authorList>
            <consortium name="The Broad Institute Genomics Platform"/>
            <consortium name="The Broad Institute Genome Sequencing Center for Infectious Disease"/>
            <person name="Wu L."/>
            <person name="Ma J."/>
        </authorList>
    </citation>
    <scope>NUCLEOTIDE SEQUENCE [LARGE SCALE GENOMIC DNA]</scope>
    <source>
        <strain evidence="3">CGMCC 4.7677</strain>
    </source>
</reference>
<protein>
    <submittedName>
        <fullName evidence="2">Alpha/beta hydrolase</fullName>
    </submittedName>
</protein>
<dbReference type="Gene3D" id="3.40.50.1820">
    <property type="entry name" value="alpha/beta hydrolase"/>
    <property type="match status" value="1"/>
</dbReference>
<feature type="domain" description="AB hydrolase-1" evidence="1">
    <location>
        <begin position="24"/>
        <end position="240"/>
    </location>
</feature>
<dbReference type="PRINTS" id="PR00111">
    <property type="entry name" value="ABHYDROLASE"/>
</dbReference>